<dbReference type="Proteomes" id="UP000249282">
    <property type="component" value="Unassembled WGS sequence"/>
</dbReference>
<organism evidence="1 2">
    <name type="scientific">Acinetobacter johnsonii</name>
    <dbReference type="NCBI Taxonomy" id="40214"/>
    <lineage>
        <taxon>Bacteria</taxon>
        <taxon>Pseudomonadati</taxon>
        <taxon>Pseudomonadota</taxon>
        <taxon>Gammaproteobacteria</taxon>
        <taxon>Moraxellales</taxon>
        <taxon>Moraxellaceae</taxon>
        <taxon>Acinetobacter</taxon>
    </lineage>
</organism>
<name>A0A2W5T112_ACIJO</name>
<protein>
    <submittedName>
        <fullName evidence="1">Uncharacterized protein</fullName>
    </submittedName>
</protein>
<sequence length="312" mass="35743">MEKQLSVSLKGFNDENLARSVGDSLLSCFNKLNKLIDISRLELISVGYSDDDYISLLSEFRKGLNRTNDSTAVGAGMTVVSNPTDLRFRIFFSGVGICGLIKKHYDNDESLIDGALHTIAHEFIHVYVGTELYTNYSELLTTVTPQNIHQELKWKTILSCWDEYRVCSLCATFGEDPTENYESILKNTLHSFEENVAQAKIDRSDWGILLTRVYSEISSLLKYSSYYLGTCIGFEIDYTDTDLYKDVITKSWFCEYFDRLANVLMDIEHSFDEQNYDLDFFSNISDILVDIALKYKVFAQEKGDDVWVQLLS</sequence>
<comment type="caution">
    <text evidence="1">The sequence shown here is derived from an EMBL/GenBank/DDBJ whole genome shotgun (WGS) entry which is preliminary data.</text>
</comment>
<evidence type="ECO:0000313" key="1">
    <source>
        <dbReference type="EMBL" id="PZQ85183.1"/>
    </source>
</evidence>
<gene>
    <name evidence="1" type="ORF">DI542_16455</name>
</gene>
<accession>A0A2W5T112</accession>
<evidence type="ECO:0000313" key="2">
    <source>
        <dbReference type="Proteomes" id="UP000249282"/>
    </source>
</evidence>
<reference evidence="1 2" key="1">
    <citation type="submission" date="2017-11" db="EMBL/GenBank/DDBJ databases">
        <title>Infants hospitalized years apart are colonized by the same room-sourced microbial strains.</title>
        <authorList>
            <person name="Brooks B."/>
            <person name="Olm M.R."/>
            <person name="Firek B.A."/>
            <person name="Baker R."/>
            <person name="Thomas B.C."/>
            <person name="Morowitz M.J."/>
            <person name="Banfield J.F."/>
        </authorList>
    </citation>
    <scope>NUCLEOTIDE SEQUENCE [LARGE SCALE GENOMIC DNA]</scope>
    <source>
        <strain evidence="1">S2_003_000_R3_20</strain>
    </source>
</reference>
<dbReference type="EMBL" id="QFQJ01000128">
    <property type="protein sequence ID" value="PZQ85183.1"/>
    <property type="molecule type" value="Genomic_DNA"/>
</dbReference>
<proteinExistence type="predicted"/>
<dbReference type="AlphaFoldDB" id="A0A2W5T112"/>